<keyword evidence="2" id="KW-1133">Transmembrane helix</keyword>
<evidence type="ECO:0000256" key="1">
    <source>
        <dbReference type="SAM" id="MobiDB-lite"/>
    </source>
</evidence>
<organism evidence="3 4">
    <name type="scientific">Candidatus Fimadaptatus faecigallinarum</name>
    <dbReference type="NCBI Taxonomy" id="2840814"/>
    <lineage>
        <taxon>Bacteria</taxon>
        <taxon>Bacillati</taxon>
        <taxon>Bacillota</taxon>
        <taxon>Clostridia</taxon>
        <taxon>Eubacteriales</taxon>
        <taxon>Candidatus Fimadaptatus</taxon>
    </lineage>
</organism>
<gene>
    <name evidence="3" type="ORF">IAC59_01065</name>
</gene>
<dbReference type="EMBL" id="DVNK01000008">
    <property type="protein sequence ID" value="HIU45832.1"/>
    <property type="molecule type" value="Genomic_DNA"/>
</dbReference>
<name>A0A9D1S437_9FIRM</name>
<proteinExistence type="predicted"/>
<evidence type="ECO:0000313" key="4">
    <source>
        <dbReference type="Proteomes" id="UP000824123"/>
    </source>
</evidence>
<dbReference type="Proteomes" id="UP000824123">
    <property type="component" value="Unassembled WGS sequence"/>
</dbReference>
<keyword evidence="2" id="KW-0472">Membrane</keyword>
<sequence length="64" mass="7443">MSGNDIVLYITLGFMLICFVVWLWQSIVKRRRLEDDIAQQRESDGNDDSGEADVQPRDDEAQRK</sequence>
<evidence type="ECO:0000256" key="2">
    <source>
        <dbReference type="SAM" id="Phobius"/>
    </source>
</evidence>
<feature type="compositionally biased region" description="Basic and acidic residues" evidence="1">
    <location>
        <begin position="54"/>
        <end position="64"/>
    </location>
</feature>
<protein>
    <submittedName>
        <fullName evidence="3">Uncharacterized protein</fullName>
    </submittedName>
</protein>
<keyword evidence="2" id="KW-0812">Transmembrane</keyword>
<comment type="caution">
    <text evidence="3">The sequence shown here is derived from an EMBL/GenBank/DDBJ whole genome shotgun (WGS) entry which is preliminary data.</text>
</comment>
<feature type="region of interest" description="Disordered" evidence="1">
    <location>
        <begin position="39"/>
        <end position="64"/>
    </location>
</feature>
<evidence type="ECO:0000313" key="3">
    <source>
        <dbReference type="EMBL" id="HIU45832.1"/>
    </source>
</evidence>
<reference evidence="3" key="1">
    <citation type="submission" date="2020-10" db="EMBL/GenBank/DDBJ databases">
        <authorList>
            <person name="Gilroy R."/>
        </authorList>
    </citation>
    <scope>NUCLEOTIDE SEQUENCE</scope>
    <source>
        <strain evidence="3">ChiSxjej2B14-8506</strain>
    </source>
</reference>
<feature type="transmembrane region" description="Helical" evidence="2">
    <location>
        <begin position="6"/>
        <end position="24"/>
    </location>
</feature>
<dbReference type="AlphaFoldDB" id="A0A9D1S437"/>
<reference evidence="3" key="2">
    <citation type="journal article" date="2021" name="PeerJ">
        <title>Extensive microbial diversity within the chicken gut microbiome revealed by metagenomics and culture.</title>
        <authorList>
            <person name="Gilroy R."/>
            <person name="Ravi A."/>
            <person name="Getino M."/>
            <person name="Pursley I."/>
            <person name="Horton D.L."/>
            <person name="Alikhan N.F."/>
            <person name="Baker D."/>
            <person name="Gharbi K."/>
            <person name="Hall N."/>
            <person name="Watson M."/>
            <person name="Adriaenssens E.M."/>
            <person name="Foster-Nyarko E."/>
            <person name="Jarju S."/>
            <person name="Secka A."/>
            <person name="Antonio M."/>
            <person name="Oren A."/>
            <person name="Chaudhuri R.R."/>
            <person name="La Ragione R."/>
            <person name="Hildebrand F."/>
            <person name="Pallen M.J."/>
        </authorList>
    </citation>
    <scope>NUCLEOTIDE SEQUENCE</scope>
    <source>
        <strain evidence="3">ChiSxjej2B14-8506</strain>
    </source>
</reference>
<accession>A0A9D1S437</accession>